<dbReference type="Proteomes" id="UP000185746">
    <property type="component" value="Chromosome"/>
</dbReference>
<name>A0A1D8JHJ7_9BACL</name>
<evidence type="ECO:0000313" key="2">
    <source>
        <dbReference type="Proteomes" id="UP000185746"/>
    </source>
</evidence>
<accession>A0A1D8JHJ7</accession>
<dbReference type="AlphaFoldDB" id="A0A1D8JHJ7"/>
<proteinExistence type="predicted"/>
<reference evidence="1 2" key="1">
    <citation type="submission" date="2016-09" db="EMBL/GenBank/DDBJ databases">
        <title>Complete genome sequence of the Lysinibacillus sphaericus LMG 22257, a specie of Bacillus with ureolytic activity that can effectively biodeposit calcium carbonate.</title>
        <authorList>
            <person name="Yan W."/>
        </authorList>
    </citation>
    <scope>NUCLEOTIDE SEQUENCE [LARGE SCALE GENOMIC DNA]</scope>
    <source>
        <strain evidence="1 2">LMG 22257</strain>
    </source>
</reference>
<sequence length="127" mass="14313">MRKIVLIALMLTIVIISAVFWGNRANQDTILSKEIHSTLAQGAKQIDLTTMTVFEWDAVEVFGPYTTNEIIEDSMDIRFKGDNGGIDVLDDRFLLVFADRENAVKTAVLSRKYGDFTIQNNKTLNVN</sequence>
<protein>
    <submittedName>
        <fullName evidence="1">Uncharacterized protein</fullName>
    </submittedName>
</protein>
<dbReference type="EMBL" id="CP017560">
    <property type="protein sequence ID" value="AOV08154.1"/>
    <property type="molecule type" value="Genomic_DNA"/>
</dbReference>
<gene>
    <name evidence="1" type="ORF">BI350_11805</name>
</gene>
<dbReference type="KEGG" id="surl:BI350_11805"/>
<evidence type="ECO:0000313" key="1">
    <source>
        <dbReference type="EMBL" id="AOV08154.1"/>
    </source>
</evidence>
<keyword evidence="2" id="KW-1185">Reference proteome</keyword>
<dbReference type="RefSeq" id="WP_075528301.1">
    <property type="nucleotide sequence ID" value="NZ_CP017560.1"/>
</dbReference>
<organism evidence="1 2">
    <name type="scientific">Sporosarcina ureilytica</name>
    <dbReference type="NCBI Taxonomy" id="298596"/>
    <lineage>
        <taxon>Bacteria</taxon>
        <taxon>Bacillati</taxon>
        <taxon>Bacillota</taxon>
        <taxon>Bacilli</taxon>
        <taxon>Bacillales</taxon>
        <taxon>Caryophanaceae</taxon>
        <taxon>Sporosarcina</taxon>
    </lineage>
</organism>